<name>A0A4Y9FQS7_STRAI</name>
<dbReference type="PROSITE" id="PS51186">
    <property type="entry name" value="GNAT"/>
    <property type="match status" value="1"/>
</dbReference>
<dbReference type="Pfam" id="PF00583">
    <property type="entry name" value="Acetyltransf_1"/>
    <property type="match status" value="1"/>
</dbReference>
<dbReference type="Proteomes" id="UP000297747">
    <property type="component" value="Unassembled WGS sequence"/>
</dbReference>
<dbReference type="InterPro" id="IPR000182">
    <property type="entry name" value="GNAT_dom"/>
</dbReference>
<dbReference type="RefSeq" id="WP_135028608.1">
    <property type="nucleotide sequence ID" value="NZ_CAKOCW010000009.1"/>
</dbReference>
<proteinExistence type="predicted"/>
<comment type="caution">
    <text evidence="2">The sequence shown here is derived from an EMBL/GenBank/DDBJ whole genome shotgun (WGS) entry which is preliminary data.</text>
</comment>
<dbReference type="AlphaFoldDB" id="A0A4Y9FQS7"/>
<dbReference type="InterPro" id="IPR016181">
    <property type="entry name" value="Acyl_CoA_acyltransferase"/>
</dbReference>
<keyword evidence="2" id="KW-0808">Transferase</keyword>
<evidence type="ECO:0000313" key="3">
    <source>
        <dbReference type="Proteomes" id="UP000297747"/>
    </source>
</evidence>
<organism evidence="2 3">
    <name type="scientific">Streptococcus acidominimus</name>
    <dbReference type="NCBI Taxonomy" id="1326"/>
    <lineage>
        <taxon>Bacteria</taxon>
        <taxon>Bacillati</taxon>
        <taxon>Bacillota</taxon>
        <taxon>Bacilli</taxon>
        <taxon>Lactobacillales</taxon>
        <taxon>Streptococcaceae</taxon>
        <taxon>Streptococcus</taxon>
    </lineage>
</organism>
<dbReference type="Gene3D" id="3.40.630.30">
    <property type="match status" value="1"/>
</dbReference>
<dbReference type="EMBL" id="SPQA01000005">
    <property type="protein sequence ID" value="TFU31356.1"/>
    <property type="molecule type" value="Genomic_DNA"/>
</dbReference>
<dbReference type="CDD" id="cd04301">
    <property type="entry name" value="NAT_SF"/>
    <property type="match status" value="1"/>
</dbReference>
<feature type="domain" description="N-acetyltransferase" evidence="1">
    <location>
        <begin position="4"/>
        <end position="158"/>
    </location>
</feature>
<reference evidence="2 3" key="1">
    <citation type="submission" date="2019-03" db="EMBL/GenBank/DDBJ databases">
        <title>Diversity of the mouse oral microbiome.</title>
        <authorList>
            <person name="Joseph S."/>
            <person name="Aduse-Opoku J."/>
            <person name="Curtis M."/>
            <person name="Wade W."/>
            <person name="Hashim A."/>
        </authorList>
    </citation>
    <scope>NUCLEOTIDE SEQUENCE [LARGE SCALE GENOMIC DNA]</scope>
    <source>
        <strain evidence="2 3">HT4</strain>
    </source>
</reference>
<evidence type="ECO:0000259" key="1">
    <source>
        <dbReference type="PROSITE" id="PS51186"/>
    </source>
</evidence>
<gene>
    <name evidence="2" type="ORF">E4U01_02280</name>
</gene>
<accession>A0A4Y9FQS7</accession>
<protein>
    <submittedName>
        <fullName evidence="2">GNAT family N-acetyltransferase</fullName>
    </submittedName>
</protein>
<sequence>MKAIILKESENTEKTALYRVFKEAKPYFNKIEGRDPLKPLIPINDLIPDIPAENCYCFSIYYGETIIGYLWVFNDSPSSYYILHFYISKKFRNLGLGKLAIKELENRYNPAQLKKAELVVSANNYLGLRFWNSVGFNKMINVYKEDDIGATSVELELQKIYR</sequence>
<dbReference type="SUPFAM" id="SSF55729">
    <property type="entry name" value="Acyl-CoA N-acyltransferases (Nat)"/>
    <property type="match status" value="1"/>
</dbReference>
<evidence type="ECO:0000313" key="2">
    <source>
        <dbReference type="EMBL" id="TFU31356.1"/>
    </source>
</evidence>
<dbReference type="GO" id="GO:0016747">
    <property type="term" value="F:acyltransferase activity, transferring groups other than amino-acyl groups"/>
    <property type="evidence" value="ECO:0007669"/>
    <property type="project" value="InterPro"/>
</dbReference>